<dbReference type="Pfam" id="PF12323">
    <property type="entry name" value="HTH_OrfB_IS605"/>
    <property type="match status" value="1"/>
</dbReference>
<name>A0A839TAV7_AZOMA</name>
<evidence type="ECO:0000256" key="6">
    <source>
        <dbReference type="ARBA" id="ARBA00023125"/>
    </source>
</evidence>
<dbReference type="Proteomes" id="UP000549250">
    <property type="component" value="Unassembled WGS sequence"/>
</dbReference>
<evidence type="ECO:0000259" key="8">
    <source>
        <dbReference type="Pfam" id="PF01385"/>
    </source>
</evidence>
<dbReference type="EMBL" id="JACHXI010000031">
    <property type="protein sequence ID" value="MBB3105274.1"/>
    <property type="molecule type" value="Genomic_DNA"/>
</dbReference>
<evidence type="ECO:0000313" key="12">
    <source>
        <dbReference type="Proteomes" id="UP000549250"/>
    </source>
</evidence>
<evidence type="ECO:0000259" key="10">
    <source>
        <dbReference type="Pfam" id="PF12323"/>
    </source>
</evidence>
<keyword evidence="5" id="KW-0862">Zinc</keyword>
<feature type="domain" description="Transposase putative helix-turn-helix" evidence="10">
    <location>
        <begin position="1"/>
        <end position="46"/>
    </location>
</feature>
<dbReference type="NCBIfam" id="NF040570">
    <property type="entry name" value="guided_TnpB"/>
    <property type="match status" value="1"/>
</dbReference>
<keyword evidence="7" id="KW-0233">DNA recombination</keyword>
<dbReference type="Pfam" id="PF07282">
    <property type="entry name" value="Cas12f1-like_TNB"/>
    <property type="match status" value="1"/>
</dbReference>
<dbReference type="GO" id="GO:0003677">
    <property type="term" value="F:DNA binding"/>
    <property type="evidence" value="ECO:0007669"/>
    <property type="project" value="UniProtKB-KW"/>
</dbReference>
<evidence type="ECO:0000256" key="7">
    <source>
        <dbReference type="ARBA" id="ARBA00023172"/>
    </source>
</evidence>
<evidence type="ECO:0000256" key="4">
    <source>
        <dbReference type="ARBA" id="ARBA00022723"/>
    </source>
</evidence>
<keyword evidence="12" id="KW-1185">Reference proteome</keyword>
<feature type="domain" description="Probable transposase IS891/IS1136/IS1341" evidence="8">
    <location>
        <begin position="169"/>
        <end position="274"/>
    </location>
</feature>
<evidence type="ECO:0000313" key="11">
    <source>
        <dbReference type="EMBL" id="MBB3105274.1"/>
    </source>
</evidence>
<gene>
    <name evidence="11" type="ORF">FHR87_003710</name>
</gene>
<keyword evidence="4" id="KW-0479">Metal-binding</keyword>
<organism evidence="11 12">
    <name type="scientific">Azomonas macrocytogenes</name>
    <name type="common">Azotobacter macrocytogenes</name>
    <dbReference type="NCBI Taxonomy" id="69962"/>
    <lineage>
        <taxon>Bacteria</taxon>
        <taxon>Pseudomonadati</taxon>
        <taxon>Pseudomonadota</taxon>
        <taxon>Gammaproteobacteria</taxon>
        <taxon>Pseudomonadales</taxon>
        <taxon>Pseudomonadaceae</taxon>
        <taxon>Azomonas</taxon>
    </lineage>
</organism>
<proteinExistence type="inferred from homology"/>
<evidence type="ECO:0000256" key="1">
    <source>
        <dbReference type="ARBA" id="ARBA00008761"/>
    </source>
</evidence>
<accession>A0A839TAV7</accession>
<dbReference type="InterPro" id="IPR021027">
    <property type="entry name" value="Transposase_put_HTH"/>
</dbReference>
<keyword evidence="3" id="KW-0815">Transposition</keyword>
<comment type="similarity">
    <text evidence="2">In the N-terminal section; belongs to the transposase 2 family.</text>
</comment>
<dbReference type="InterPro" id="IPR010095">
    <property type="entry name" value="Cas12f1-like_TNB"/>
</dbReference>
<dbReference type="InterPro" id="IPR051399">
    <property type="entry name" value="RNA-guided_DNA_endo/Transpos"/>
</dbReference>
<dbReference type="PANTHER" id="PTHR30405">
    <property type="entry name" value="TRANSPOSASE"/>
    <property type="match status" value="1"/>
</dbReference>
<evidence type="ECO:0000259" key="9">
    <source>
        <dbReference type="Pfam" id="PF07282"/>
    </source>
</evidence>
<dbReference type="GO" id="GO:0006310">
    <property type="term" value="P:DNA recombination"/>
    <property type="evidence" value="ECO:0007669"/>
    <property type="project" value="UniProtKB-KW"/>
</dbReference>
<dbReference type="GO" id="GO:0032196">
    <property type="term" value="P:transposition"/>
    <property type="evidence" value="ECO:0007669"/>
    <property type="project" value="UniProtKB-KW"/>
</dbReference>
<dbReference type="GO" id="GO:0046872">
    <property type="term" value="F:metal ion binding"/>
    <property type="evidence" value="ECO:0007669"/>
    <property type="project" value="UniProtKB-KW"/>
</dbReference>
<reference evidence="11 12" key="1">
    <citation type="submission" date="2020-08" db="EMBL/GenBank/DDBJ databases">
        <title>Genomic Encyclopedia of Type Strains, Phase III (KMG-III): the genomes of soil and plant-associated and newly described type strains.</title>
        <authorList>
            <person name="Whitman W."/>
        </authorList>
    </citation>
    <scope>NUCLEOTIDE SEQUENCE [LARGE SCALE GENOMIC DNA]</scope>
    <source>
        <strain evidence="11 12">CECT 4462</strain>
    </source>
</reference>
<evidence type="ECO:0000256" key="5">
    <source>
        <dbReference type="ARBA" id="ARBA00022833"/>
    </source>
</evidence>
<evidence type="ECO:0000256" key="3">
    <source>
        <dbReference type="ARBA" id="ARBA00022578"/>
    </source>
</evidence>
<feature type="domain" description="Cas12f1-like TNB" evidence="9">
    <location>
        <begin position="288"/>
        <end position="355"/>
    </location>
</feature>
<dbReference type="InterPro" id="IPR001959">
    <property type="entry name" value="Transposase"/>
</dbReference>
<sequence>MANRAYKYRFYPTDEQKDLLTQTFGCVRFVYNHVLRWRTDAFYQRQEKIGYREANAELSRIKKAGEFPWLNDVSSVPLQQCLRHQQAAFKNFFAGRAKYPAFKSKKHRQSAEFTKSAFRYRDGKLYMAKSRVALDIRWSRPLPSEPTTVTLSKDWAGRYFVSCLCVFEPEALPVTPKMIGIDLGLKDLFVTSEGERIGNPRPTARYAARLAKAQRRLSKKKLGSANRAKARLKVARIHAKISDCRMDRLHTLSRRLINENQVVCAETLAVKNLIRHPKLSKAIADAGWGELMRQVQYKGEWAGRQIVQIDRWYPSSKCCSCCGHTIASLPLDVRSWACPQCGIDHDRDINAARNIKAAGLAVLACGEAVSPSAQVA</sequence>
<dbReference type="PANTHER" id="PTHR30405:SF25">
    <property type="entry name" value="RNA-GUIDED DNA ENDONUCLEASE INSQ-RELATED"/>
    <property type="match status" value="1"/>
</dbReference>
<comment type="caution">
    <text evidence="11">The sequence shown here is derived from an EMBL/GenBank/DDBJ whole genome shotgun (WGS) entry which is preliminary data.</text>
</comment>
<dbReference type="AlphaFoldDB" id="A0A839TAV7"/>
<keyword evidence="6" id="KW-0238">DNA-binding</keyword>
<dbReference type="Pfam" id="PF01385">
    <property type="entry name" value="OrfB_IS605"/>
    <property type="match status" value="1"/>
</dbReference>
<comment type="similarity">
    <text evidence="1">In the C-terminal section; belongs to the transposase 35 family.</text>
</comment>
<protein>
    <submittedName>
        <fullName evidence="11">Putative transposase</fullName>
    </submittedName>
</protein>
<evidence type="ECO:0000256" key="2">
    <source>
        <dbReference type="ARBA" id="ARBA00011044"/>
    </source>
</evidence>
<dbReference type="RefSeq" id="WP_183168131.1">
    <property type="nucleotide sequence ID" value="NZ_JACHXI010000031.1"/>
</dbReference>